<sequence>MFKIYGSPLTIIKLNNLLLIFYLFTPLQNMRQVTIHNFLFVLLVKGQFKTPCFFVVTVFWLCTDIDPRQLDILVHICNYLIVFDCERDDFCCIINLVARHAKMLINDKGDVRGERSEEVGNGSG</sequence>
<gene>
    <name evidence="2" type="ORF">NC653_018448</name>
</gene>
<protein>
    <submittedName>
        <fullName evidence="2">Uncharacterized protein</fullName>
    </submittedName>
</protein>
<evidence type="ECO:0000313" key="3">
    <source>
        <dbReference type="Proteomes" id="UP001164929"/>
    </source>
</evidence>
<evidence type="ECO:0000313" key="2">
    <source>
        <dbReference type="EMBL" id="KAJ6989945.1"/>
    </source>
</evidence>
<reference evidence="2" key="1">
    <citation type="journal article" date="2023" name="Mol. Ecol. Resour.">
        <title>Chromosome-level genome assembly of a triploid poplar Populus alba 'Berolinensis'.</title>
        <authorList>
            <person name="Chen S."/>
            <person name="Yu Y."/>
            <person name="Wang X."/>
            <person name="Wang S."/>
            <person name="Zhang T."/>
            <person name="Zhou Y."/>
            <person name="He R."/>
            <person name="Meng N."/>
            <person name="Wang Y."/>
            <person name="Liu W."/>
            <person name="Liu Z."/>
            <person name="Liu J."/>
            <person name="Guo Q."/>
            <person name="Huang H."/>
            <person name="Sederoff R.R."/>
            <person name="Wang G."/>
            <person name="Qu G."/>
            <person name="Chen S."/>
        </authorList>
    </citation>
    <scope>NUCLEOTIDE SEQUENCE</scope>
    <source>
        <strain evidence="2">SC-2020</strain>
    </source>
</reference>
<feature type="transmembrane region" description="Helical" evidence="1">
    <location>
        <begin position="6"/>
        <end position="25"/>
    </location>
</feature>
<dbReference type="AlphaFoldDB" id="A0AAD6QGG5"/>
<comment type="caution">
    <text evidence="2">The sequence shown here is derived from an EMBL/GenBank/DDBJ whole genome shotgun (WGS) entry which is preliminary data.</text>
</comment>
<keyword evidence="1" id="KW-0812">Transmembrane</keyword>
<proteinExistence type="predicted"/>
<accession>A0AAD6QGG5</accession>
<keyword evidence="1" id="KW-0472">Membrane</keyword>
<keyword evidence="3" id="KW-1185">Reference proteome</keyword>
<keyword evidence="1" id="KW-1133">Transmembrane helix</keyword>
<evidence type="ECO:0000256" key="1">
    <source>
        <dbReference type="SAM" id="Phobius"/>
    </source>
</evidence>
<organism evidence="2 3">
    <name type="scientific">Populus alba x Populus x berolinensis</name>
    <dbReference type="NCBI Taxonomy" id="444605"/>
    <lineage>
        <taxon>Eukaryota</taxon>
        <taxon>Viridiplantae</taxon>
        <taxon>Streptophyta</taxon>
        <taxon>Embryophyta</taxon>
        <taxon>Tracheophyta</taxon>
        <taxon>Spermatophyta</taxon>
        <taxon>Magnoliopsida</taxon>
        <taxon>eudicotyledons</taxon>
        <taxon>Gunneridae</taxon>
        <taxon>Pentapetalae</taxon>
        <taxon>rosids</taxon>
        <taxon>fabids</taxon>
        <taxon>Malpighiales</taxon>
        <taxon>Salicaceae</taxon>
        <taxon>Saliceae</taxon>
        <taxon>Populus</taxon>
    </lineage>
</organism>
<name>A0AAD6QGG5_9ROSI</name>
<dbReference type="Proteomes" id="UP001164929">
    <property type="component" value="Chromosome 7"/>
</dbReference>
<dbReference type="EMBL" id="JAQIZT010000007">
    <property type="protein sequence ID" value="KAJ6989945.1"/>
    <property type="molecule type" value="Genomic_DNA"/>
</dbReference>
<feature type="transmembrane region" description="Helical" evidence="1">
    <location>
        <begin position="37"/>
        <end position="61"/>
    </location>
</feature>